<dbReference type="PATRIC" id="fig|1231392.3.peg.2286"/>
<gene>
    <name evidence="2" type="ORF">OCGS_2274</name>
</gene>
<dbReference type="OrthoDB" id="5189031at2"/>
<keyword evidence="1" id="KW-0472">Membrane</keyword>
<accession>K2HA79</accession>
<feature type="transmembrane region" description="Helical" evidence="1">
    <location>
        <begin position="161"/>
        <end position="179"/>
    </location>
</feature>
<comment type="caution">
    <text evidence="2">The sequence shown here is derived from an EMBL/GenBank/DDBJ whole genome shotgun (WGS) entry which is preliminary data.</text>
</comment>
<feature type="transmembrane region" description="Helical" evidence="1">
    <location>
        <begin position="184"/>
        <end position="201"/>
    </location>
</feature>
<keyword evidence="1" id="KW-1133">Transmembrane helix</keyword>
<feature type="transmembrane region" description="Helical" evidence="1">
    <location>
        <begin position="99"/>
        <end position="119"/>
    </location>
</feature>
<feature type="transmembrane region" description="Helical" evidence="1">
    <location>
        <begin position="207"/>
        <end position="224"/>
    </location>
</feature>
<sequence length="227" mass="23696">MSYLVLILTLVFAASPLVFPDFAGFDPGQYPVPQVDPPAQPAGWAFSIWGLIYAWLVVSAIYGVARRRDDPAWADIRVPLAVSLAVGTIWLGVAALSPIWATLLIWVMLIASLVAYIRAPATDRLLLMAPLGLYAGWLTAASFVALGLLAAGYGLLSPITAAWAVLVAVIVCGGLVWLARGGTAFPAAIAWASAGIAAQNWETDLGWGAVGGAAIMIGLALAGLRRT</sequence>
<dbReference type="EMBL" id="AMGO01000052">
    <property type="protein sequence ID" value="EKE43542.1"/>
    <property type="molecule type" value="Genomic_DNA"/>
</dbReference>
<proteinExistence type="predicted"/>
<protein>
    <submittedName>
        <fullName evidence="2">Uncharacterized protein</fullName>
    </submittedName>
</protein>
<evidence type="ECO:0000313" key="3">
    <source>
        <dbReference type="Proteomes" id="UP000006765"/>
    </source>
</evidence>
<evidence type="ECO:0000256" key="1">
    <source>
        <dbReference type="SAM" id="Phobius"/>
    </source>
</evidence>
<name>K2HA79_9RHOB</name>
<dbReference type="Proteomes" id="UP000006765">
    <property type="component" value="Unassembled WGS sequence"/>
</dbReference>
<dbReference type="RefSeq" id="WP_007427426.1">
    <property type="nucleotide sequence ID" value="NZ_AMGO01000052.1"/>
</dbReference>
<dbReference type="AlphaFoldDB" id="K2HA79"/>
<keyword evidence="3" id="KW-1185">Reference proteome</keyword>
<reference evidence="2 3" key="1">
    <citation type="journal article" date="2012" name="J. Bacteriol.">
        <title>Draft Genome Sequence of Oceaniovalibus guishaninsula JLT2003T.</title>
        <authorList>
            <person name="Tang K."/>
            <person name="Liu K."/>
            <person name="Jiao N."/>
        </authorList>
    </citation>
    <scope>NUCLEOTIDE SEQUENCE [LARGE SCALE GENOMIC DNA]</scope>
    <source>
        <strain evidence="2 3">JLT2003</strain>
    </source>
</reference>
<dbReference type="STRING" id="1231392.OCGS_2274"/>
<dbReference type="eggNOG" id="ENOG502Z8YM">
    <property type="taxonomic scope" value="Bacteria"/>
</dbReference>
<feature type="transmembrane region" description="Helical" evidence="1">
    <location>
        <begin position="44"/>
        <end position="64"/>
    </location>
</feature>
<feature type="transmembrane region" description="Helical" evidence="1">
    <location>
        <begin position="76"/>
        <end position="93"/>
    </location>
</feature>
<organism evidence="2 3">
    <name type="scientific">Oceaniovalibus guishaninsula JLT2003</name>
    <dbReference type="NCBI Taxonomy" id="1231392"/>
    <lineage>
        <taxon>Bacteria</taxon>
        <taxon>Pseudomonadati</taxon>
        <taxon>Pseudomonadota</taxon>
        <taxon>Alphaproteobacteria</taxon>
        <taxon>Rhodobacterales</taxon>
        <taxon>Roseobacteraceae</taxon>
        <taxon>Oceaniovalibus</taxon>
    </lineage>
</organism>
<feature type="transmembrane region" description="Helical" evidence="1">
    <location>
        <begin position="131"/>
        <end position="155"/>
    </location>
</feature>
<keyword evidence="1" id="KW-0812">Transmembrane</keyword>
<evidence type="ECO:0000313" key="2">
    <source>
        <dbReference type="EMBL" id="EKE43542.1"/>
    </source>
</evidence>